<dbReference type="Proteomes" id="UP000005466">
    <property type="component" value="Unassembled WGS sequence"/>
</dbReference>
<dbReference type="GO" id="GO:0006424">
    <property type="term" value="P:glutamyl-tRNA aminoacylation"/>
    <property type="evidence" value="ECO:0007669"/>
    <property type="project" value="TreeGrafter"/>
</dbReference>
<protein>
    <submittedName>
        <fullName evidence="6">Glutamyl-tRNA synthetase</fullName>
        <ecNumber evidence="6">6.1.1.17</ecNumber>
    </submittedName>
</protein>
<evidence type="ECO:0000259" key="5">
    <source>
        <dbReference type="Pfam" id="PF00749"/>
    </source>
</evidence>
<evidence type="ECO:0000256" key="1">
    <source>
        <dbReference type="ARBA" id="ARBA00022598"/>
    </source>
</evidence>
<dbReference type="PRINTS" id="PR00987">
    <property type="entry name" value="TRNASYNTHGLU"/>
</dbReference>
<comment type="caution">
    <text evidence="6">The sequence shown here is derived from an EMBL/GenBank/DDBJ whole genome shotgun (WGS) entry which is preliminary data.</text>
</comment>
<dbReference type="PANTHER" id="PTHR43311:SF2">
    <property type="entry name" value="GLUTAMATE--TRNA LIGASE, MITOCHONDRIAL-RELATED"/>
    <property type="match status" value="1"/>
</dbReference>
<keyword evidence="3" id="KW-0067">ATP-binding</keyword>
<dbReference type="PROSITE" id="PS00178">
    <property type="entry name" value="AA_TRNA_LIGASE_I"/>
    <property type="match status" value="1"/>
</dbReference>
<dbReference type="AlphaFoldDB" id="F3CGZ7"/>
<evidence type="ECO:0000256" key="2">
    <source>
        <dbReference type="ARBA" id="ARBA00022741"/>
    </source>
</evidence>
<organism evidence="6 7">
    <name type="scientific">Pseudomonas savastanoi pv. glycinea str. race 4</name>
    <dbReference type="NCBI Taxonomy" id="875330"/>
    <lineage>
        <taxon>Bacteria</taxon>
        <taxon>Pseudomonadati</taxon>
        <taxon>Pseudomonadota</taxon>
        <taxon>Gammaproteobacteria</taxon>
        <taxon>Pseudomonadales</taxon>
        <taxon>Pseudomonadaceae</taxon>
        <taxon>Pseudomonas</taxon>
    </lineage>
</organism>
<dbReference type="EMBL" id="ADWY01002857">
    <property type="protein sequence ID" value="EGH18539.1"/>
    <property type="molecule type" value="Genomic_DNA"/>
</dbReference>
<dbReference type="Gene3D" id="3.40.50.620">
    <property type="entry name" value="HUPs"/>
    <property type="match status" value="1"/>
</dbReference>
<accession>F3CGZ7</accession>
<dbReference type="GO" id="GO:0005829">
    <property type="term" value="C:cytosol"/>
    <property type="evidence" value="ECO:0007669"/>
    <property type="project" value="TreeGrafter"/>
</dbReference>
<keyword evidence="2" id="KW-0547">Nucleotide-binding</keyword>
<dbReference type="HOGENOM" id="CLU_015768_5_2_6"/>
<dbReference type="GO" id="GO:0004818">
    <property type="term" value="F:glutamate-tRNA ligase activity"/>
    <property type="evidence" value="ECO:0007669"/>
    <property type="project" value="UniProtKB-EC"/>
</dbReference>
<evidence type="ECO:0000313" key="6">
    <source>
        <dbReference type="EMBL" id="EGH18539.1"/>
    </source>
</evidence>
<dbReference type="InterPro" id="IPR001412">
    <property type="entry name" value="aa-tRNA-synth_I_CS"/>
</dbReference>
<keyword evidence="4 6" id="KW-0030">Aminoacyl-tRNA synthetase</keyword>
<evidence type="ECO:0000256" key="4">
    <source>
        <dbReference type="ARBA" id="ARBA00023146"/>
    </source>
</evidence>
<dbReference type="PANTHER" id="PTHR43311">
    <property type="entry name" value="GLUTAMATE--TRNA LIGASE"/>
    <property type="match status" value="1"/>
</dbReference>
<proteinExistence type="predicted"/>
<name>F3CGZ7_PSESG</name>
<dbReference type="InterPro" id="IPR000924">
    <property type="entry name" value="Glu/Gln-tRNA-synth"/>
</dbReference>
<dbReference type="Pfam" id="PF00749">
    <property type="entry name" value="tRNA-synt_1c"/>
    <property type="match status" value="1"/>
</dbReference>
<dbReference type="InterPro" id="IPR014729">
    <property type="entry name" value="Rossmann-like_a/b/a_fold"/>
</dbReference>
<gene>
    <name evidence="6" type="primary">gltX</name>
    <name evidence="6" type="ORF">Pgy4_36849</name>
</gene>
<dbReference type="InterPro" id="IPR049940">
    <property type="entry name" value="GluQ/Sye"/>
</dbReference>
<feature type="non-terminal residue" evidence="6">
    <location>
        <position position="36"/>
    </location>
</feature>
<evidence type="ECO:0000313" key="7">
    <source>
        <dbReference type="Proteomes" id="UP000005466"/>
    </source>
</evidence>
<reference evidence="6 7" key="1">
    <citation type="journal article" date="2011" name="PLoS Pathog.">
        <title>Dynamic evolution of pathogenicity revealed by sequencing and comparative genomics of 19 Pseudomonas syringae isolates.</title>
        <authorList>
            <person name="Baltrus D.A."/>
            <person name="Nishimura M.T."/>
            <person name="Romanchuk A."/>
            <person name="Chang J.H."/>
            <person name="Mukhtar M.S."/>
            <person name="Cherkis K."/>
            <person name="Roach J."/>
            <person name="Grant S.R."/>
            <person name="Jones C.D."/>
            <person name="Dangl J.L."/>
        </authorList>
    </citation>
    <scope>NUCLEOTIDE SEQUENCE [LARGE SCALE GENOMIC DNA]</scope>
    <source>
        <strain evidence="7">race 4</strain>
    </source>
</reference>
<feature type="domain" description="Glutamyl/glutaminyl-tRNA synthetase class Ib catalytic" evidence="5">
    <location>
        <begin position="3"/>
        <end position="36"/>
    </location>
</feature>
<dbReference type="EC" id="6.1.1.17" evidence="6"/>
<evidence type="ECO:0000256" key="3">
    <source>
        <dbReference type="ARBA" id="ARBA00022840"/>
    </source>
</evidence>
<sequence length="36" mass="3879">MTTVRTRIAPSPTGDPHVGTAYIALFNYCFAKQHGG</sequence>
<dbReference type="InterPro" id="IPR020058">
    <property type="entry name" value="Glu/Gln-tRNA-synth_Ib_cat-dom"/>
</dbReference>
<dbReference type="GO" id="GO:0005524">
    <property type="term" value="F:ATP binding"/>
    <property type="evidence" value="ECO:0007669"/>
    <property type="project" value="UniProtKB-KW"/>
</dbReference>
<dbReference type="SUPFAM" id="SSF52374">
    <property type="entry name" value="Nucleotidylyl transferase"/>
    <property type="match status" value="1"/>
</dbReference>
<keyword evidence="1 6" id="KW-0436">Ligase</keyword>